<keyword evidence="5" id="KW-0175">Coiled coil</keyword>
<evidence type="ECO:0000256" key="3">
    <source>
        <dbReference type="ARBA" id="ARBA00022989"/>
    </source>
</evidence>
<dbReference type="PANTHER" id="PTHR41335">
    <property type="entry name" value="MEMBRANE PROTEIN-RELATED"/>
    <property type="match status" value="1"/>
</dbReference>
<evidence type="ECO:0000256" key="2">
    <source>
        <dbReference type="ARBA" id="ARBA00022692"/>
    </source>
</evidence>
<dbReference type="AlphaFoldDB" id="A0A1M6HPA3"/>
<feature type="domain" description="Lipopolysaccharide assembly protein A" evidence="7">
    <location>
        <begin position="21"/>
        <end position="83"/>
    </location>
</feature>
<name>A0A1M6HPA3_9FIRM</name>
<keyword evidence="4 6" id="KW-0472">Membrane</keyword>
<dbReference type="InterPro" id="IPR010445">
    <property type="entry name" value="LapA_dom"/>
</dbReference>
<keyword evidence="3 6" id="KW-1133">Transmembrane helix</keyword>
<dbReference type="STRING" id="1122184.SAMN02745176_02876"/>
<reference evidence="8 9" key="1">
    <citation type="submission" date="2016-11" db="EMBL/GenBank/DDBJ databases">
        <authorList>
            <person name="Jaros S."/>
            <person name="Januszkiewicz K."/>
            <person name="Wedrychowicz H."/>
        </authorList>
    </citation>
    <scope>NUCLEOTIDE SEQUENCE [LARGE SCALE GENOMIC DNA]</scope>
    <source>
        <strain evidence="8 9">DSM 19022</strain>
    </source>
</reference>
<organism evidence="8 9">
    <name type="scientific">Lutispora thermophila DSM 19022</name>
    <dbReference type="NCBI Taxonomy" id="1122184"/>
    <lineage>
        <taxon>Bacteria</taxon>
        <taxon>Bacillati</taxon>
        <taxon>Bacillota</taxon>
        <taxon>Clostridia</taxon>
        <taxon>Lutisporales</taxon>
        <taxon>Lutisporaceae</taxon>
        <taxon>Lutispora</taxon>
    </lineage>
</organism>
<dbReference type="Proteomes" id="UP000184442">
    <property type="component" value="Unassembled WGS sequence"/>
</dbReference>
<protein>
    <submittedName>
        <fullName evidence="8">Uncharacterized integral membrane protein</fullName>
    </submittedName>
</protein>
<feature type="transmembrane region" description="Helical" evidence="6">
    <location>
        <begin position="35"/>
        <end position="55"/>
    </location>
</feature>
<proteinExistence type="predicted"/>
<gene>
    <name evidence="8" type="ORF">SAMN02745176_02876</name>
</gene>
<dbReference type="Pfam" id="PF06305">
    <property type="entry name" value="LapA_dom"/>
    <property type="match status" value="1"/>
</dbReference>
<accession>A0A1M6HPA3</accession>
<dbReference type="RefSeq" id="WP_073026881.1">
    <property type="nucleotide sequence ID" value="NZ_FQZS01000022.1"/>
</dbReference>
<evidence type="ECO:0000256" key="5">
    <source>
        <dbReference type="SAM" id="Coils"/>
    </source>
</evidence>
<keyword evidence="1" id="KW-1003">Cell membrane</keyword>
<evidence type="ECO:0000313" key="9">
    <source>
        <dbReference type="Proteomes" id="UP000184442"/>
    </source>
</evidence>
<evidence type="ECO:0000256" key="6">
    <source>
        <dbReference type="SAM" id="Phobius"/>
    </source>
</evidence>
<dbReference type="OrthoDB" id="1708221at2"/>
<feature type="coiled-coil region" evidence="5">
    <location>
        <begin position="62"/>
        <end position="96"/>
    </location>
</feature>
<dbReference type="PANTHER" id="PTHR41335:SF1">
    <property type="entry name" value="MEMBRANE PROTEIN"/>
    <property type="match status" value="1"/>
</dbReference>
<dbReference type="EMBL" id="FQZS01000022">
    <property type="protein sequence ID" value="SHJ23966.1"/>
    <property type="molecule type" value="Genomic_DNA"/>
</dbReference>
<sequence>MQFIIVISMLFALFIALFAIQNATVITINFLWYKFYLSQAVVILGSALFGILIMLPFDIVKRIKLNIKINELNSKIKKLDDELRLTKEKISKTEELDLKNQNDIDNEQ</sequence>
<keyword evidence="2 6" id="KW-0812">Transmembrane</keyword>
<dbReference type="GO" id="GO:0005886">
    <property type="term" value="C:plasma membrane"/>
    <property type="evidence" value="ECO:0007669"/>
    <property type="project" value="InterPro"/>
</dbReference>
<evidence type="ECO:0000256" key="4">
    <source>
        <dbReference type="ARBA" id="ARBA00023136"/>
    </source>
</evidence>
<keyword evidence="9" id="KW-1185">Reference proteome</keyword>
<evidence type="ECO:0000259" key="7">
    <source>
        <dbReference type="Pfam" id="PF06305"/>
    </source>
</evidence>
<evidence type="ECO:0000313" key="8">
    <source>
        <dbReference type="EMBL" id="SHJ23966.1"/>
    </source>
</evidence>
<evidence type="ECO:0000256" key="1">
    <source>
        <dbReference type="ARBA" id="ARBA00022475"/>
    </source>
</evidence>